<reference evidence="1" key="1">
    <citation type="submission" date="2014-11" db="EMBL/GenBank/DDBJ databases">
        <authorList>
            <person name="Amaro Gonzalez C."/>
        </authorList>
    </citation>
    <scope>NUCLEOTIDE SEQUENCE</scope>
</reference>
<protein>
    <submittedName>
        <fullName evidence="1">Uncharacterized protein</fullName>
    </submittedName>
</protein>
<proteinExistence type="predicted"/>
<accession>A0A0E9SFZ7</accession>
<dbReference type="AlphaFoldDB" id="A0A0E9SFZ7"/>
<evidence type="ECO:0000313" key="1">
    <source>
        <dbReference type="EMBL" id="JAH39413.1"/>
    </source>
</evidence>
<organism evidence="1">
    <name type="scientific">Anguilla anguilla</name>
    <name type="common">European freshwater eel</name>
    <name type="synonym">Muraena anguilla</name>
    <dbReference type="NCBI Taxonomy" id="7936"/>
    <lineage>
        <taxon>Eukaryota</taxon>
        <taxon>Metazoa</taxon>
        <taxon>Chordata</taxon>
        <taxon>Craniata</taxon>
        <taxon>Vertebrata</taxon>
        <taxon>Euteleostomi</taxon>
        <taxon>Actinopterygii</taxon>
        <taxon>Neopterygii</taxon>
        <taxon>Teleostei</taxon>
        <taxon>Anguilliformes</taxon>
        <taxon>Anguillidae</taxon>
        <taxon>Anguilla</taxon>
    </lineage>
</organism>
<dbReference type="EMBL" id="GBXM01069164">
    <property type="protein sequence ID" value="JAH39413.1"/>
    <property type="molecule type" value="Transcribed_RNA"/>
</dbReference>
<sequence>MWSQGCPSSHTLLQSRAVG</sequence>
<name>A0A0E9SFZ7_ANGAN</name>
<reference evidence="1" key="2">
    <citation type="journal article" date="2015" name="Fish Shellfish Immunol.">
        <title>Early steps in the European eel (Anguilla anguilla)-Vibrio vulnificus interaction in the gills: Role of the RtxA13 toxin.</title>
        <authorList>
            <person name="Callol A."/>
            <person name="Pajuelo D."/>
            <person name="Ebbesson L."/>
            <person name="Teles M."/>
            <person name="MacKenzie S."/>
            <person name="Amaro C."/>
        </authorList>
    </citation>
    <scope>NUCLEOTIDE SEQUENCE</scope>
</reference>